<dbReference type="EMBL" id="JARIHO010000071">
    <property type="protein sequence ID" value="KAJ7312609.1"/>
    <property type="molecule type" value="Genomic_DNA"/>
</dbReference>
<evidence type="ECO:0000313" key="2">
    <source>
        <dbReference type="Proteomes" id="UP001218218"/>
    </source>
</evidence>
<keyword evidence="2" id="KW-1185">Reference proteome</keyword>
<comment type="caution">
    <text evidence="1">The sequence shown here is derived from an EMBL/GenBank/DDBJ whole genome shotgun (WGS) entry which is preliminary data.</text>
</comment>
<accession>A0AAD7EDK7</accession>
<dbReference type="Proteomes" id="UP001218218">
    <property type="component" value="Unassembled WGS sequence"/>
</dbReference>
<evidence type="ECO:0000313" key="1">
    <source>
        <dbReference type="EMBL" id="KAJ7312609.1"/>
    </source>
</evidence>
<name>A0AAD7EDK7_9AGAR</name>
<protein>
    <submittedName>
        <fullName evidence="1">Uncharacterized protein</fullName>
    </submittedName>
</protein>
<dbReference type="AlphaFoldDB" id="A0AAD7EDK7"/>
<gene>
    <name evidence="1" type="ORF">DFH08DRAFT_822051</name>
</gene>
<proteinExistence type="predicted"/>
<sequence>MATYLGVEPTVFRKLRGNTSYYHKVEMTSEGLLRAFTQASNTHPHLAHLLNSCTILLLLQQHAMQPNSPGTFPPPPPRTPRMALRPLPTRARVKCTALFASSGSFFDISSDAHAKLNFGVPTGKSTLDAGYCDLPAEEQLLTLHCVSDMPPPHHRLGRHRRALHPHHAEPSSTMLDRFLTTCHRKRILSVPEKAHKDLGLLTLVIGPSPGLDACDSAGWWISVEDTPTGGAGTGGATANAAPGRTNTLLPHPRSVRLWRAPRLSPPPLLTPFLLFLSLHISTSSSSTAHADLCLLSIVFSLRPAPHVLISANKFTRSPLIGTFPPERLSK</sequence>
<reference evidence="1" key="1">
    <citation type="submission" date="2023-03" db="EMBL/GenBank/DDBJ databases">
        <title>Massive genome expansion in bonnet fungi (Mycena s.s.) driven by repeated elements and novel gene families across ecological guilds.</title>
        <authorList>
            <consortium name="Lawrence Berkeley National Laboratory"/>
            <person name="Harder C.B."/>
            <person name="Miyauchi S."/>
            <person name="Viragh M."/>
            <person name="Kuo A."/>
            <person name="Thoen E."/>
            <person name="Andreopoulos B."/>
            <person name="Lu D."/>
            <person name="Skrede I."/>
            <person name="Drula E."/>
            <person name="Henrissat B."/>
            <person name="Morin E."/>
            <person name="Kohler A."/>
            <person name="Barry K."/>
            <person name="LaButti K."/>
            <person name="Morin E."/>
            <person name="Salamov A."/>
            <person name="Lipzen A."/>
            <person name="Mereny Z."/>
            <person name="Hegedus B."/>
            <person name="Baldrian P."/>
            <person name="Stursova M."/>
            <person name="Weitz H."/>
            <person name="Taylor A."/>
            <person name="Grigoriev I.V."/>
            <person name="Nagy L.G."/>
            <person name="Martin F."/>
            <person name="Kauserud H."/>
        </authorList>
    </citation>
    <scope>NUCLEOTIDE SEQUENCE</scope>
    <source>
        <strain evidence="1">CBHHK002</strain>
    </source>
</reference>
<organism evidence="1 2">
    <name type="scientific">Mycena albidolilacea</name>
    <dbReference type="NCBI Taxonomy" id="1033008"/>
    <lineage>
        <taxon>Eukaryota</taxon>
        <taxon>Fungi</taxon>
        <taxon>Dikarya</taxon>
        <taxon>Basidiomycota</taxon>
        <taxon>Agaricomycotina</taxon>
        <taxon>Agaricomycetes</taxon>
        <taxon>Agaricomycetidae</taxon>
        <taxon>Agaricales</taxon>
        <taxon>Marasmiineae</taxon>
        <taxon>Mycenaceae</taxon>
        <taxon>Mycena</taxon>
    </lineage>
</organism>